<evidence type="ECO:0000256" key="2">
    <source>
        <dbReference type="ARBA" id="ARBA00022676"/>
    </source>
</evidence>
<feature type="compositionally biased region" description="Basic and acidic residues" evidence="4">
    <location>
        <begin position="1068"/>
        <end position="1088"/>
    </location>
</feature>
<feature type="region of interest" description="Disordered" evidence="4">
    <location>
        <begin position="645"/>
        <end position="755"/>
    </location>
</feature>
<keyword evidence="5" id="KW-0812">Transmembrane</keyword>
<comment type="similarity">
    <text evidence="1">Belongs to the glycosyltransferase 2 family.</text>
</comment>
<feature type="transmembrane region" description="Helical" evidence="5">
    <location>
        <begin position="608"/>
        <end position="627"/>
    </location>
</feature>
<dbReference type="Gene3D" id="3.40.630.190">
    <property type="entry name" value="LCP protein"/>
    <property type="match status" value="1"/>
</dbReference>
<feature type="transmembrane region" description="Helical" evidence="5">
    <location>
        <begin position="574"/>
        <end position="602"/>
    </location>
</feature>
<evidence type="ECO:0000313" key="8">
    <source>
        <dbReference type="Proteomes" id="UP000195880"/>
    </source>
</evidence>
<dbReference type="GO" id="GO:0016757">
    <property type="term" value="F:glycosyltransferase activity"/>
    <property type="evidence" value="ECO:0007669"/>
    <property type="project" value="UniProtKB-KW"/>
</dbReference>
<dbReference type="Pfam" id="PF03816">
    <property type="entry name" value="LytR_cpsA_psr"/>
    <property type="match status" value="1"/>
</dbReference>
<feature type="compositionally biased region" description="Basic and acidic residues" evidence="4">
    <location>
        <begin position="657"/>
        <end position="681"/>
    </location>
</feature>
<dbReference type="STRING" id="67267.GCA_000716675_01975"/>
<accession>A0A1Z1WPI7</accession>
<keyword evidence="8" id="KW-1185">Reference proteome</keyword>
<evidence type="ECO:0000256" key="3">
    <source>
        <dbReference type="ARBA" id="ARBA00022679"/>
    </source>
</evidence>
<dbReference type="InterPro" id="IPR029044">
    <property type="entry name" value="Nucleotide-diphossugar_trans"/>
</dbReference>
<dbReference type="SUPFAM" id="SSF88713">
    <property type="entry name" value="Glycoside hydrolase/deacetylase"/>
    <property type="match status" value="1"/>
</dbReference>
<evidence type="ECO:0000259" key="6">
    <source>
        <dbReference type="PROSITE" id="PS51677"/>
    </source>
</evidence>
<dbReference type="Proteomes" id="UP000195880">
    <property type="component" value="Chromosome"/>
</dbReference>
<evidence type="ECO:0000256" key="4">
    <source>
        <dbReference type="SAM" id="MobiDB-lite"/>
    </source>
</evidence>
<organism evidence="7 8">
    <name type="scientific">Streptomyces alboflavus</name>
    <dbReference type="NCBI Taxonomy" id="67267"/>
    <lineage>
        <taxon>Bacteria</taxon>
        <taxon>Bacillati</taxon>
        <taxon>Actinomycetota</taxon>
        <taxon>Actinomycetes</taxon>
        <taxon>Kitasatosporales</taxon>
        <taxon>Streptomycetaceae</taxon>
        <taxon>Streptomyces</taxon>
    </lineage>
</organism>
<reference evidence="7 8" key="1">
    <citation type="submission" date="2017-05" db="EMBL/GenBank/DDBJ databases">
        <title>Streptomyces alboflavus Genome sequencing and assembly.</title>
        <authorList>
            <person name="Wang Y."/>
            <person name="Du B."/>
            <person name="Ding Y."/>
            <person name="Liu H."/>
            <person name="Hou Q."/>
            <person name="Liu K."/>
            <person name="Wang C."/>
            <person name="Yao L."/>
        </authorList>
    </citation>
    <scope>NUCLEOTIDE SEQUENCE [LARGE SCALE GENOMIC DNA]</scope>
    <source>
        <strain evidence="7 8">MDJK44</strain>
    </source>
</reference>
<keyword evidence="5" id="KW-1133">Transmembrane helix</keyword>
<dbReference type="InterPro" id="IPR002509">
    <property type="entry name" value="NODB_dom"/>
</dbReference>
<feature type="region of interest" description="Disordered" evidence="4">
    <location>
        <begin position="1068"/>
        <end position="1133"/>
    </location>
</feature>
<dbReference type="SUPFAM" id="SSF53448">
    <property type="entry name" value="Nucleotide-diphospho-sugar transferases"/>
    <property type="match status" value="1"/>
</dbReference>
<dbReference type="PANTHER" id="PTHR43630">
    <property type="entry name" value="POLY-BETA-1,6-N-ACETYL-D-GLUCOSAMINE SYNTHASE"/>
    <property type="match status" value="1"/>
</dbReference>
<keyword evidence="2" id="KW-0328">Glycosyltransferase</keyword>
<dbReference type="InterPro" id="IPR004474">
    <property type="entry name" value="LytR_CpsA_psr"/>
</dbReference>
<dbReference type="PANTHER" id="PTHR43630:SF1">
    <property type="entry name" value="POLY-BETA-1,6-N-ACETYL-D-GLUCOSAMINE SYNTHASE"/>
    <property type="match status" value="1"/>
</dbReference>
<feature type="domain" description="NodB homology" evidence="6">
    <location>
        <begin position="78"/>
        <end position="177"/>
    </location>
</feature>
<evidence type="ECO:0000256" key="1">
    <source>
        <dbReference type="ARBA" id="ARBA00006739"/>
    </source>
</evidence>
<dbReference type="CDD" id="cd06423">
    <property type="entry name" value="CESA_like"/>
    <property type="match status" value="1"/>
</dbReference>
<dbReference type="Gene3D" id="3.90.550.10">
    <property type="entry name" value="Spore Coat Polysaccharide Biosynthesis Protein SpsA, Chain A"/>
    <property type="match status" value="1"/>
</dbReference>
<feature type="transmembrane region" description="Helical" evidence="5">
    <location>
        <begin position="761"/>
        <end position="780"/>
    </location>
</feature>
<keyword evidence="3 7" id="KW-0808">Transferase</keyword>
<dbReference type="NCBIfam" id="TIGR00350">
    <property type="entry name" value="lytR_cpsA_psr"/>
    <property type="match status" value="1"/>
</dbReference>
<evidence type="ECO:0000313" key="7">
    <source>
        <dbReference type="EMBL" id="ARX88346.1"/>
    </source>
</evidence>
<evidence type="ECO:0000256" key="5">
    <source>
        <dbReference type="SAM" id="Phobius"/>
    </source>
</evidence>
<dbReference type="eggNOG" id="COG1215">
    <property type="taxonomic scope" value="Bacteria"/>
</dbReference>
<feature type="transmembrane region" description="Helical" evidence="5">
    <location>
        <begin position="282"/>
        <end position="307"/>
    </location>
</feature>
<dbReference type="Pfam" id="PF01522">
    <property type="entry name" value="Polysacc_deac_1"/>
    <property type="match status" value="1"/>
</dbReference>
<sequence length="1209" mass="131480">MRRGAAVRRPPRGHWLVLLLVLLVVAVTLFFEGWTTHQVDAARTKPPCTRPIPRAADDGKPLLRFGPKGVTTAAMPPGTVALTFDGGPDPVWTPRLLDLLRRHQARATFFVYGKDAARHPKLLRRILYEGHEIGSYTYSGGDLGVASALRARLELSLTQTALAGAAGVNTRLLRLPHTTAADTLCGPQWPAAKRAAEQGYLVVASDYKDRKPWRGLVSQHSQTDLGYREAQDLLRDRRVQRFTTISGGLGRPSFVDAVPVADEVKGAGLIWSKKLGQAFLTVMVWTLTLAGTLGVLRMLLFTVFARLHVRRLHRYRPGAPRLREVRDPVTVLVPAYNEEAGIASTVYSLLASTHPHFQIIVIDDGSTDATADIAESIADADPRVTVIRQPNGGKPSALNTGLAHARYDIVVMVDADTIFEPEALARLVQPLAHPAVGAVSGNTKVGNRRSLMGKWQHLEYVLGFNLDRRMFEVLECMPTVPGAIGAFRRDALMGVGGVSDETLAEDTDLTMALWRAGWRVVYEQSAVAWTEVPGTLRQLWRQRYRWCYGTLQSMWKHRRAVVEVGPAGRFGRRVLLYVTLFQIVLPLCAPVVDMFALFGALFRDPVEAALVWFGFLSVQLVTAAYALRLDRERAARAVGPSAPAVRLPAVDVPGGHPLRDHGTARHPAEVAQHEARGDRRPVSARSAARRDAAEPAREPTMTDPLDQRAGDCPPAREPGPLEDATAPDPAQRFTDRPSSRYGPRRAHARQPKRKRRRLRRALLVLLAVVVVAAGGAYGWAETRLRRDVDLGAYGDRPPPGEGTNYLIVGSDSRDGLSEGDVQDLRAGGGGGRRTDSMMLLHTGAHGTSMVSLPRDSWVTVPGRLDTLTGKTKRPEGDKLNAAFAYGGPELLVHTVEKNTGLRIDHYAEIGFAGFVNIVDAIGGVRMCLDRNIKDKKSGADLRKGCQTLDGRQALAFVRQRHQEREGDLGRSKNQQKFLSTLAHQAARPDTLFDPTEIGPALQAGLDTLIVDKDMSLSDLATMFRAVQGVAGGKGKQINVPVSGIGVPTSKGNVLKWDAKRSARLFADLRHDRPVTETGETSREREARGRPPTGLNPAAGAPPQRIAGVPRRTALRPRPAARCGPFDAGGTHEDCRGRCRVRRDAGGEPAGEEGAGRGDHRGQPAADFVERVRLHQHVAGTGAVRDAARGMLRDGVGARLGAVEKVGTAV</sequence>
<dbReference type="AlphaFoldDB" id="A0A1Z1WPI7"/>
<dbReference type="GO" id="GO:0016810">
    <property type="term" value="F:hydrolase activity, acting on carbon-nitrogen (but not peptide) bonds"/>
    <property type="evidence" value="ECO:0007669"/>
    <property type="project" value="InterPro"/>
</dbReference>
<feature type="compositionally biased region" description="Basic residues" evidence="4">
    <location>
        <begin position="742"/>
        <end position="755"/>
    </location>
</feature>
<dbReference type="InterPro" id="IPR001173">
    <property type="entry name" value="Glyco_trans_2-like"/>
</dbReference>
<dbReference type="eggNOG" id="COG0726">
    <property type="taxonomic scope" value="Bacteria"/>
</dbReference>
<proteinExistence type="inferred from homology"/>
<gene>
    <name evidence="7" type="ORF">SMD44_07833</name>
</gene>
<dbReference type="GO" id="GO:0005975">
    <property type="term" value="P:carbohydrate metabolic process"/>
    <property type="evidence" value="ECO:0007669"/>
    <property type="project" value="InterPro"/>
</dbReference>
<dbReference type="KEGG" id="salf:SMD44_07833"/>
<keyword evidence="5" id="KW-0472">Membrane</keyword>
<protein>
    <submittedName>
        <fullName evidence="7">Bi-functional transferase/deacetylase</fullName>
    </submittedName>
</protein>
<feature type="compositionally biased region" description="Basic and acidic residues" evidence="4">
    <location>
        <begin position="688"/>
        <end position="697"/>
    </location>
</feature>
<feature type="compositionally biased region" description="Low complexity" evidence="4">
    <location>
        <begin position="1109"/>
        <end position="1121"/>
    </location>
</feature>
<dbReference type="PROSITE" id="PS51677">
    <property type="entry name" value="NODB"/>
    <property type="match status" value="1"/>
</dbReference>
<dbReference type="EMBL" id="CP021748">
    <property type="protein sequence ID" value="ARX88346.1"/>
    <property type="molecule type" value="Genomic_DNA"/>
</dbReference>
<name>A0A1Z1WPI7_9ACTN</name>
<dbReference type="Gene3D" id="3.20.20.370">
    <property type="entry name" value="Glycoside hydrolase/deacetylase"/>
    <property type="match status" value="1"/>
</dbReference>
<dbReference type="InterPro" id="IPR011330">
    <property type="entry name" value="Glyco_hydro/deAcase_b/a-brl"/>
</dbReference>
<dbReference type="Pfam" id="PF00535">
    <property type="entry name" value="Glycos_transf_2"/>
    <property type="match status" value="1"/>
</dbReference>